<proteinExistence type="predicted"/>
<keyword evidence="2" id="KW-0732">Signal</keyword>
<evidence type="ECO:0000256" key="1">
    <source>
        <dbReference type="SAM" id="MobiDB-lite"/>
    </source>
</evidence>
<feature type="chain" id="PRO_5008904368" evidence="2">
    <location>
        <begin position="22"/>
        <end position="119"/>
    </location>
</feature>
<dbReference type="Proteomes" id="UP000094527">
    <property type="component" value="Unassembled WGS sequence"/>
</dbReference>
<name>A0A1D2MQ61_ORCCI</name>
<keyword evidence="4" id="KW-1185">Reference proteome</keyword>
<dbReference type="EMBL" id="LJIJ01000720">
    <property type="protein sequence ID" value="ODM95028.1"/>
    <property type="molecule type" value="Genomic_DNA"/>
</dbReference>
<feature type="region of interest" description="Disordered" evidence="1">
    <location>
        <begin position="60"/>
        <end position="104"/>
    </location>
</feature>
<sequence>MDLFSPRILLFLVGCIAVCSAAPSPQFFYDNLSYEEDYDSLELDFIDGGAPFLKPLHAPFMGKKPPPPGAQNSGRAGHPPTDGHPTVWHPVIIPRPPPGRPRPVRPIIPRLWQGKYVLF</sequence>
<feature type="compositionally biased region" description="Pro residues" evidence="1">
    <location>
        <begin position="93"/>
        <end position="104"/>
    </location>
</feature>
<reference evidence="3 4" key="1">
    <citation type="journal article" date="2016" name="Genome Biol. Evol.">
        <title>Gene Family Evolution Reflects Adaptation to Soil Environmental Stressors in the Genome of the Collembolan Orchesella cincta.</title>
        <authorList>
            <person name="Faddeeva-Vakhrusheva A."/>
            <person name="Derks M.F."/>
            <person name="Anvar S.Y."/>
            <person name="Agamennone V."/>
            <person name="Suring W."/>
            <person name="Smit S."/>
            <person name="van Straalen N.M."/>
            <person name="Roelofs D."/>
        </authorList>
    </citation>
    <scope>NUCLEOTIDE SEQUENCE [LARGE SCALE GENOMIC DNA]</scope>
    <source>
        <tissue evidence="3">Mixed pool</tissue>
    </source>
</reference>
<evidence type="ECO:0000256" key="2">
    <source>
        <dbReference type="SAM" id="SignalP"/>
    </source>
</evidence>
<dbReference type="AlphaFoldDB" id="A0A1D2MQ61"/>
<evidence type="ECO:0000313" key="4">
    <source>
        <dbReference type="Proteomes" id="UP000094527"/>
    </source>
</evidence>
<accession>A0A1D2MQ61</accession>
<comment type="caution">
    <text evidence="3">The sequence shown here is derived from an EMBL/GenBank/DDBJ whole genome shotgun (WGS) entry which is preliminary data.</text>
</comment>
<organism evidence="3 4">
    <name type="scientific">Orchesella cincta</name>
    <name type="common">Springtail</name>
    <name type="synonym">Podura cincta</name>
    <dbReference type="NCBI Taxonomy" id="48709"/>
    <lineage>
        <taxon>Eukaryota</taxon>
        <taxon>Metazoa</taxon>
        <taxon>Ecdysozoa</taxon>
        <taxon>Arthropoda</taxon>
        <taxon>Hexapoda</taxon>
        <taxon>Collembola</taxon>
        <taxon>Entomobryomorpha</taxon>
        <taxon>Entomobryoidea</taxon>
        <taxon>Orchesellidae</taxon>
        <taxon>Orchesellinae</taxon>
        <taxon>Orchesella</taxon>
    </lineage>
</organism>
<evidence type="ECO:0000313" key="3">
    <source>
        <dbReference type="EMBL" id="ODM95028.1"/>
    </source>
</evidence>
<gene>
    <name evidence="3" type="ORF">Ocin01_11657</name>
</gene>
<feature type="signal peptide" evidence="2">
    <location>
        <begin position="1"/>
        <end position="21"/>
    </location>
</feature>
<protein>
    <submittedName>
        <fullName evidence="3">Protein virilizer</fullName>
    </submittedName>
</protein>